<proteinExistence type="predicted"/>
<organism evidence="1 2">
    <name type="scientific">Metamycoplasma phocicerebrale</name>
    <dbReference type="NCBI Taxonomy" id="142649"/>
    <lineage>
        <taxon>Bacteria</taxon>
        <taxon>Bacillati</taxon>
        <taxon>Mycoplasmatota</taxon>
        <taxon>Mycoplasmoidales</taxon>
        <taxon>Metamycoplasmataceae</taxon>
        <taxon>Metamycoplasma</taxon>
    </lineage>
</organism>
<protein>
    <recommendedName>
        <fullName evidence="3">Holliday junction DNA helicase RuvA C-terminal domain-containing protein</fullName>
    </recommendedName>
</protein>
<dbReference type="EMBL" id="CP033058">
    <property type="protein sequence ID" value="AZZ65655.1"/>
    <property type="molecule type" value="Genomic_DNA"/>
</dbReference>
<sequence>MNKLNLNAKKQGNLFEFKEAMKMLGFTSKQINKSLEKLEVTDNVEEMVNQAIIFIASKAKK</sequence>
<reference evidence="1" key="1">
    <citation type="submission" date="2019-03" db="EMBL/GenBank/DDBJ databases">
        <title>Draft Sequence and Annotation of the Mycoplasma phocicerebrale Strain 1049T Genome.</title>
        <authorList>
            <person name="Frasca S.Jr."/>
            <person name="Kutish G.F."/>
            <person name="Castellanos Gell J."/>
            <person name="Michaels D.L."/>
            <person name="Brown D.R."/>
        </authorList>
    </citation>
    <scope>NUCLEOTIDE SEQUENCE</scope>
    <source>
        <strain evidence="1">1049</strain>
    </source>
</reference>
<accession>A0A3T0TU77</accession>
<evidence type="ECO:0000313" key="2">
    <source>
        <dbReference type="Proteomes" id="UP000256585"/>
    </source>
</evidence>
<dbReference type="AlphaFoldDB" id="A0A3T0TU77"/>
<evidence type="ECO:0000313" key="1">
    <source>
        <dbReference type="EMBL" id="AZZ65655.1"/>
    </source>
</evidence>
<evidence type="ECO:0008006" key="3">
    <source>
        <dbReference type="Google" id="ProtNLM"/>
    </source>
</evidence>
<dbReference type="KEGG" id="mphc:DMC14_002575"/>
<gene>
    <name evidence="1" type="ORF">DMC14_002575</name>
</gene>
<dbReference type="RefSeq" id="WP_116171522.1">
    <property type="nucleotide sequence ID" value="NZ_CP033058.2"/>
</dbReference>
<keyword evidence="2" id="KW-1185">Reference proteome</keyword>
<name>A0A3T0TU77_9BACT</name>
<dbReference type="Proteomes" id="UP000256585">
    <property type="component" value="Chromosome"/>
</dbReference>